<dbReference type="AlphaFoldDB" id="A0A8X8FVI8"/>
<sequence>MSLNLDPNNVKKKTTETKEEQPKKETNTNSDKISIKDKIEEYSDTRMTSGRINETHKRSTFLVDDDTLDKLQNLVDYMEASNGLNSKYHDNLTVKQIRYNRLLSKGFKSKIVNYALDTIMEQWESDEGLIPKVDKVRYKTPEGKYNRVFRFIENGDLYYLEQDNRGNEVKFLSTGKGFSETEINELFDEKVELFGSQSDK</sequence>
<feature type="region of interest" description="Disordered" evidence="1">
    <location>
        <begin position="1"/>
        <end position="34"/>
    </location>
</feature>
<reference evidence="2" key="1">
    <citation type="submission" date="2020-08" db="EMBL/GenBank/DDBJ databases">
        <title>Changes in the skin microbiome associated with squamous cell carcinoma in transplant recipients.</title>
        <authorList>
            <person name="Zaugg J."/>
            <person name="Krueger A."/>
            <person name="Lachner N."/>
        </authorList>
    </citation>
    <scope>NUCLEOTIDE SEQUENCE</scope>
    <source>
        <strain evidence="2">R5988</strain>
    </source>
</reference>
<protein>
    <submittedName>
        <fullName evidence="2">Uncharacterized protein</fullName>
    </submittedName>
</protein>
<evidence type="ECO:0000256" key="1">
    <source>
        <dbReference type="SAM" id="MobiDB-lite"/>
    </source>
</evidence>
<comment type="caution">
    <text evidence="2">The sequence shown here is derived from an EMBL/GenBank/DDBJ whole genome shotgun (WGS) entry which is preliminary data.</text>
</comment>
<evidence type="ECO:0000313" key="2">
    <source>
        <dbReference type="EMBL" id="MBF2230417.1"/>
    </source>
</evidence>
<name>A0A8X8FVI8_STAEP</name>
<gene>
    <name evidence="2" type="ORF">H3963_08260</name>
</gene>
<accession>A0A8X8FVI8</accession>
<feature type="compositionally biased region" description="Basic and acidic residues" evidence="1">
    <location>
        <begin position="13"/>
        <end position="26"/>
    </location>
</feature>
<evidence type="ECO:0000313" key="3">
    <source>
        <dbReference type="Proteomes" id="UP000648077"/>
    </source>
</evidence>
<organism evidence="2 3">
    <name type="scientific">Staphylococcus epidermidis</name>
    <dbReference type="NCBI Taxonomy" id="1282"/>
    <lineage>
        <taxon>Bacteria</taxon>
        <taxon>Bacillati</taxon>
        <taxon>Bacillota</taxon>
        <taxon>Bacilli</taxon>
        <taxon>Bacillales</taxon>
        <taxon>Staphylococcaceae</taxon>
        <taxon>Staphylococcus</taxon>
    </lineage>
</organism>
<dbReference type="OrthoDB" id="9977064at2"/>
<dbReference type="Proteomes" id="UP000648077">
    <property type="component" value="Unassembled WGS sequence"/>
</dbReference>
<proteinExistence type="predicted"/>
<dbReference type="EMBL" id="JACGQI010000013">
    <property type="protein sequence ID" value="MBF2230417.1"/>
    <property type="molecule type" value="Genomic_DNA"/>
</dbReference>
<dbReference type="RefSeq" id="WP_002504629.1">
    <property type="nucleotide sequence ID" value="NZ_CP064467.1"/>
</dbReference>